<proteinExistence type="predicted"/>
<dbReference type="AlphaFoldDB" id="A0A6A4P1H0"/>
<reference evidence="2" key="1">
    <citation type="journal article" date="2020" name="Nat. Commun.">
        <title>Genome sequence of the cluster root forming white lupin.</title>
        <authorList>
            <person name="Hufnagel B."/>
            <person name="Marques A."/>
            <person name="Soriano A."/>
            <person name="Marques L."/>
            <person name="Divol F."/>
            <person name="Doumas P."/>
            <person name="Sallet E."/>
            <person name="Mancinotti D."/>
            <person name="Carrere S."/>
            <person name="Marande W."/>
            <person name="Arribat S."/>
            <person name="Keller J."/>
            <person name="Huneau C."/>
            <person name="Blein T."/>
            <person name="Aime D."/>
            <person name="Laguerre M."/>
            <person name="Taylor J."/>
            <person name="Schubert V."/>
            <person name="Nelson M."/>
            <person name="Geu-Flores F."/>
            <person name="Crespi M."/>
            <person name="Gallardo-Guerrero K."/>
            <person name="Delaux P.-M."/>
            <person name="Salse J."/>
            <person name="Berges H."/>
            <person name="Guyot R."/>
            <person name="Gouzy J."/>
            <person name="Peret B."/>
        </authorList>
    </citation>
    <scope>NUCLEOTIDE SEQUENCE [LARGE SCALE GENOMIC DNA]</scope>
    <source>
        <strain evidence="2">cv. Amiga</strain>
    </source>
</reference>
<evidence type="ECO:0000313" key="1">
    <source>
        <dbReference type="EMBL" id="KAE9595442.1"/>
    </source>
</evidence>
<dbReference type="Proteomes" id="UP000447434">
    <property type="component" value="Chromosome 17"/>
</dbReference>
<dbReference type="EMBL" id="WOCE01000017">
    <property type="protein sequence ID" value="KAE9595442.1"/>
    <property type="molecule type" value="Genomic_DNA"/>
</dbReference>
<sequence length="72" mass="8062">MLLWHVSIEKAKATSGTRLWLLVPSTQDLISSKSNKSVFHVLQFPALLAVIEHVDDPLSRTSLAAYLPRLNH</sequence>
<keyword evidence="2" id="KW-1185">Reference proteome</keyword>
<protein>
    <submittedName>
        <fullName evidence="1">Uncharacterized protein</fullName>
    </submittedName>
</protein>
<evidence type="ECO:0000313" key="2">
    <source>
        <dbReference type="Proteomes" id="UP000447434"/>
    </source>
</evidence>
<name>A0A6A4P1H0_LUPAL</name>
<accession>A0A6A4P1H0</accession>
<comment type="caution">
    <text evidence="1">The sequence shown here is derived from an EMBL/GenBank/DDBJ whole genome shotgun (WGS) entry which is preliminary data.</text>
</comment>
<organism evidence="1 2">
    <name type="scientific">Lupinus albus</name>
    <name type="common">White lupine</name>
    <name type="synonym">Lupinus termis</name>
    <dbReference type="NCBI Taxonomy" id="3870"/>
    <lineage>
        <taxon>Eukaryota</taxon>
        <taxon>Viridiplantae</taxon>
        <taxon>Streptophyta</taxon>
        <taxon>Embryophyta</taxon>
        <taxon>Tracheophyta</taxon>
        <taxon>Spermatophyta</taxon>
        <taxon>Magnoliopsida</taxon>
        <taxon>eudicotyledons</taxon>
        <taxon>Gunneridae</taxon>
        <taxon>Pentapetalae</taxon>
        <taxon>rosids</taxon>
        <taxon>fabids</taxon>
        <taxon>Fabales</taxon>
        <taxon>Fabaceae</taxon>
        <taxon>Papilionoideae</taxon>
        <taxon>50 kb inversion clade</taxon>
        <taxon>genistoids sensu lato</taxon>
        <taxon>core genistoids</taxon>
        <taxon>Genisteae</taxon>
        <taxon>Lupinus</taxon>
    </lineage>
</organism>
<gene>
    <name evidence="1" type="ORF">Lalb_Chr17g0338841</name>
</gene>